<proteinExistence type="predicted"/>
<evidence type="ECO:0000313" key="1">
    <source>
        <dbReference type="EMBL" id="AEQ94633.1"/>
    </source>
</evidence>
<protein>
    <submittedName>
        <fullName evidence="1">Putative transcriptional regulator, AraC family</fullName>
    </submittedName>
</protein>
<sequence>MRTGMLPLHSARLVHTEALRRLGQPLRARAIALEYADR</sequence>
<evidence type="ECO:0000313" key="2">
    <source>
        <dbReference type="Proteomes" id="UP000008851"/>
    </source>
</evidence>
<dbReference type="KEGG" id="xor:XOC_0396"/>
<reference evidence="1 2" key="1">
    <citation type="journal article" date="2011" name="J. Bacteriol.">
        <title>Two new complete genome sequences offer insight into host and tissue specificity of plant pathogenic Xanthomonas spp.</title>
        <authorList>
            <person name="Bogdanove A.J."/>
            <person name="Koebnik R."/>
            <person name="Lu H."/>
            <person name="Furutani A."/>
            <person name="Angiuoli S.V."/>
            <person name="Patil P.B."/>
            <person name="Van Sluys M.A."/>
            <person name="Ryan R.P."/>
            <person name="Meyer D.F."/>
            <person name="Han S.W."/>
            <person name="Aparna G."/>
            <person name="Rajaram M."/>
            <person name="Delcher A.L."/>
            <person name="Phillippy A.M."/>
            <person name="Puiu D."/>
            <person name="Schatz M.C."/>
            <person name="Shumway M."/>
            <person name="Sommer D.D."/>
            <person name="Trapnell C."/>
            <person name="Benahmed F."/>
            <person name="Dimitrov G."/>
            <person name="Madupu R."/>
            <person name="Radune D."/>
            <person name="Sullivan S."/>
            <person name="Jha G."/>
            <person name="Ishihara H."/>
            <person name="Lee S.W."/>
            <person name="Pandey A."/>
            <person name="Sharma V."/>
            <person name="Sriariyanun M."/>
            <person name="Szurek B."/>
            <person name="Vera-Cruz C.M."/>
            <person name="Dorman K.S."/>
            <person name="Ronald P.C."/>
            <person name="Verdier V."/>
            <person name="Dow J.M."/>
            <person name="Sonti R.V."/>
            <person name="Tsuge S."/>
            <person name="Brendel V.P."/>
            <person name="Rabinowicz P.D."/>
            <person name="Leach J.E."/>
            <person name="White F.F."/>
            <person name="Salzberg S.L."/>
        </authorList>
    </citation>
    <scope>NUCLEOTIDE SEQUENCE [LARGE SCALE GENOMIC DNA]</scope>
    <source>
        <strain evidence="1 2">BLS256</strain>
    </source>
</reference>
<dbReference type="HOGENOM" id="CLU_3376752_0_0_6"/>
<name>G7TLK6_XANOB</name>
<gene>
    <name evidence="1" type="ORF">XOC_0396</name>
</gene>
<dbReference type="EMBL" id="CP003057">
    <property type="protein sequence ID" value="AEQ94633.1"/>
    <property type="molecule type" value="Genomic_DNA"/>
</dbReference>
<dbReference type="AlphaFoldDB" id="G7TLK6"/>
<accession>G7TLK6</accession>
<dbReference type="Proteomes" id="UP000008851">
    <property type="component" value="Chromosome"/>
</dbReference>
<organism evidence="1 2">
    <name type="scientific">Xanthomonas oryzae pv. oryzicola (strain BLS256)</name>
    <dbReference type="NCBI Taxonomy" id="383407"/>
    <lineage>
        <taxon>Bacteria</taxon>
        <taxon>Pseudomonadati</taxon>
        <taxon>Pseudomonadota</taxon>
        <taxon>Gammaproteobacteria</taxon>
        <taxon>Lysobacterales</taxon>
        <taxon>Lysobacteraceae</taxon>
        <taxon>Xanthomonas</taxon>
    </lineage>
</organism>